<keyword evidence="4" id="KW-1185">Reference proteome</keyword>
<dbReference type="RefSeq" id="WP_008913211.1">
    <property type="nucleotide sequence ID" value="NZ_KB233225.1"/>
</dbReference>
<dbReference type="InterPro" id="IPR036937">
    <property type="entry name" value="Adhesion_dom_fimbrial_sf"/>
</dbReference>
<dbReference type="Proteomes" id="UP000009336">
    <property type="component" value="Unassembled WGS sequence"/>
</dbReference>
<dbReference type="PATRIC" id="fig|1141662.3.peg.3275"/>
<dbReference type="GO" id="GO:0043709">
    <property type="term" value="P:cell adhesion involved in single-species biofilm formation"/>
    <property type="evidence" value="ECO:0007669"/>
    <property type="project" value="TreeGrafter"/>
</dbReference>
<gene>
    <name evidence="3" type="ORF">OOA_16144</name>
</gene>
<evidence type="ECO:0000259" key="2">
    <source>
        <dbReference type="Pfam" id="PF00419"/>
    </source>
</evidence>
<name>K8W445_9GAMM</name>
<dbReference type="eggNOG" id="COG3539">
    <property type="taxonomic scope" value="Bacteria"/>
</dbReference>
<dbReference type="AlphaFoldDB" id="K8W445"/>
<dbReference type="PANTHER" id="PTHR33420">
    <property type="entry name" value="FIMBRIAL SUBUNIT ELFA-RELATED"/>
    <property type="match status" value="1"/>
</dbReference>
<dbReference type="STRING" id="1141662.OOA_16144"/>
<evidence type="ECO:0000256" key="1">
    <source>
        <dbReference type="SAM" id="SignalP"/>
    </source>
</evidence>
<dbReference type="EMBL" id="AKKL01000046">
    <property type="protein sequence ID" value="EKT55338.1"/>
    <property type="molecule type" value="Genomic_DNA"/>
</dbReference>
<feature type="domain" description="Fimbrial-type adhesion" evidence="2">
    <location>
        <begin position="31"/>
        <end position="176"/>
    </location>
</feature>
<evidence type="ECO:0000313" key="4">
    <source>
        <dbReference type="Proteomes" id="UP000009336"/>
    </source>
</evidence>
<reference evidence="3 4" key="1">
    <citation type="journal article" date="2012" name="BMC Genomics">
        <title>Comparative genomics of bacteria in the genus Providencia isolated from wild Drosophila melanogaster.</title>
        <authorList>
            <person name="Galac M.R."/>
            <person name="Lazzaro B.P."/>
        </authorList>
    </citation>
    <scope>NUCLEOTIDE SEQUENCE [LARGE SCALE GENOMIC DNA]</scope>
    <source>
        <strain evidence="3 4">DSM 19968</strain>
    </source>
</reference>
<dbReference type="InterPro" id="IPR050263">
    <property type="entry name" value="Bact_Fimbrial_Adh_Pro"/>
</dbReference>
<comment type="caution">
    <text evidence="3">The sequence shown here is derived from an EMBL/GenBank/DDBJ whole genome shotgun (WGS) entry which is preliminary data.</text>
</comment>
<dbReference type="InterPro" id="IPR008966">
    <property type="entry name" value="Adhesion_dom_sf"/>
</dbReference>
<dbReference type="HOGENOM" id="CLU_129284_0_0_6"/>
<dbReference type="GO" id="GO:0009289">
    <property type="term" value="C:pilus"/>
    <property type="evidence" value="ECO:0007669"/>
    <property type="project" value="InterPro"/>
</dbReference>
<feature type="chain" id="PRO_5003921077" evidence="1">
    <location>
        <begin position="25"/>
        <end position="177"/>
    </location>
</feature>
<dbReference type="InterPro" id="IPR000259">
    <property type="entry name" value="Adhesion_dom_fimbrial"/>
</dbReference>
<proteinExistence type="predicted"/>
<dbReference type="SUPFAM" id="SSF49401">
    <property type="entry name" value="Bacterial adhesins"/>
    <property type="match status" value="1"/>
</dbReference>
<sequence length="177" mass="19370">MKIINQLNRSCLLLFLLQPLFSYADVLLDVTATMIEPTCDIRSENNSSPLKISFGTLNIDDVNKSKAVNNFPLYITGCNLNKNLAIILSPKGMGTLLYNGKKILATSISGLGIDFNEVTGGNVRSLDVSKKQRIYPENISSSQSKIDLQAKLVSTVPVNQLEAGKFTSTMTIAVTYY</sequence>
<accession>K8W445</accession>
<dbReference type="Pfam" id="PF00419">
    <property type="entry name" value="Fimbrial"/>
    <property type="match status" value="1"/>
</dbReference>
<feature type="signal peptide" evidence="1">
    <location>
        <begin position="1"/>
        <end position="24"/>
    </location>
</feature>
<dbReference type="Gene3D" id="2.60.40.1090">
    <property type="entry name" value="Fimbrial-type adhesion domain"/>
    <property type="match status" value="1"/>
</dbReference>
<dbReference type="PANTHER" id="PTHR33420:SF26">
    <property type="entry name" value="FIMBRIAL SUBUNIT"/>
    <property type="match status" value="1"/>
</dbReference>
<keyword evidence="1" id="KW-0732">Signal</keyword>
<evidence type="ECO:0000313" key="3">
    <source>
        <dbReference type="EMBL" id="EKT55338.1"/>
    </source>
</evidence>
<dbReference type="OrthoDB" id="6455423at2"/>
<protein>
    <submittedName>
        <fullName evidence="3">Fimbrial subunit</fullName>
    </submittedName>
</protein>
<organism evidence="3 4">
    <name type="scientific">Providencia burhodogranariea DSM 19968</name>
    <dbReference type="NCBI Taxonomy" id="1141662"/>
    <lineage>
        <taxon>Bacteria</taxon>
        <taxon>Pseudomonadati</taxon>
        <taxon>Pseudomonadota</taxon>
        <taxon>Gammaproteobacteria</taxon>
        <taxon>Enterobacterales</taxon>
        <taxon>Morganellaceae</taxon>
        <taxon>Providencia</taxon>
    </lineage>
</organism>